<dbReference type="EMBL" id="PDGH01000135">
    <property type="protein sequence ID" value="POB43084.1"/>
    <property type="molecule type" value="Genomic_DNA"/>
</dbReference>
<dbReference type="Proteomes" id="UP000237466">
    <property type="component" value="Unassembled WGS sequence"/>
</dbReference>
<reference evidence="2 3" key="1">
    <citation type="journal article" date="2018" name="Front. Microbiol.">
        <title>Phylogeny of Vibrio vulnificus from the Analysis of the Core-Genome: Implications for Intra-Species Taxonomy.</title>
        <authorList>
            <person name="Roig F.J."/>
            <person name="Gonzalez-Candelas F."/>
            <person name="Sanjuan E."/>
            <person name="Fouz B."/>
            <person name="Feil E.J."/>
            <person name="Llorens C."/>
            <person name="Baker-Austin C."/>
            <person name="Oliver J.D."/>
            <person name="Danin-Poleg Y."/>
            <person name="Gibas C.J."/>
            <person name="Kashi Y."/>
            <person name="Gulig P.A."/>
            <person name="Morrison S.S."/>
            <person name="Amaro C."/>
        </authorList>
    </citation>
    <scope>NUCLEOTIDE SEQUENCE [LARGE SCALE GENOMIC DNA]</scope>
    <source>
        <strain evidence="2 3">CECT4608</strain>
    </source>
</reference>
<organism evidence="2 3">
    <name type="scientific">Vibrio vulnificus</name>
    <dbReference type="NCBI Taxonomy" id="672"/>
    <lineage>
        <taxon>Bacteria</taxon>
        <taxon>Pseudomonadati</taxon>
        <taxon>Pseudomonadota</taxon>
        <taxon>Gammaproteobacteria</taxon>
        <taxon>Vibrionales</taxon>
        <taxon>Vibrionaceae</taxon>
        <taxon>Vibrio</taxon>
    </lineage>
</organism>
<feature type="chain" id="PRO_5030055278" evidence="1">
    <location>
        <begin position="22"/>
        <end position="159"/>
    </location>
</feature>
<evidence type="ECO:0000313" key="3">
    <source>
        <dbReference type="Proteomes" id="UP000237466"/>
    </source>
</evidence>
<keyword evidence="1" id="KW-0732">Signal</keyword>
<gene>
    <name evidence="2" type="ORF">CRN52_21175</name>
</gene>
<proteinExistence type="predicted"/>
<name>A0A2S3QXG5_VIBVL</name>
<evidence type="ECO:0000313" key="2">
    <source>
        <dbReference type="EMBL" id="POB43084.1"/>
    </source>
</evidence>
<sequence length="159" mass="18514">MLKRTFLCCIVSMLFAKQAAASCALLEERSIMLQDSAMEICTSLEDKISFLKNNAMAWLNEDKQETQEDYWGEWALKPKDNPVLTQNLSDKHFGLGFWLPEEYENQVANMTTEEWLRSHGLMFSIGLGDKKSGEPRMRFDYRWHETSEADVMMQIEVPF</sequence>
<dbReference type="AlphaFoldDB" id="A0A2S3QXG5"/>
<comment type="caution">
    <text evidence="2">The sequence shown here is derived from an EMBL/GenBank/DDBJ whole genome shotgun (WGS) entry which is preliminary data.</text>
</comment>
<evidence type="ECO:0000256" key="1">
    <source>
        <dbReference type="SAM" id="SignalP"/>
    </source>
</evidence>
<protein>
    <submittedName>
        <fullName evidence="2">Uncharacterized protein</fullName>
    </submittedName>
</protein>
<feature type="signal peptide" evidence="1">
    <location>
        <begin position="1"/>
        <end position="21"/>
    </location>
</feature>
<dbReference type="RefSeq" id="WP_011082445.1">
    <property type="nucleotide sequence ID" value="NZ_AP026553.1"/>
</dbReference>
<accession>A0A2S3QXG5</accession>
<dbReference type="KEGG" id="vvl:VV93_v1c33980"/>